<keyword evidence="2" id="KW-1185">Reference proteome</keyword>
<evidence type="ECO:0000313" key="2">
    <source>
        <dbReference type="Proteomes" id="UP000198968"/>
    </source>
</evidence>
<proteinExistence type="predicted"/>
<accession>A0A1I5H950</accession>
<protein>
    <submittedName>
        <fullName evidence="1">Pilus assembly protein HofM</fullName>
    </submittedName>
</protein>
<dbReference type="InterPro" id="IPR043129">
    <property type="entry name" value="ATPase_NBD"/>
</dbReference>
<evidence type="ECO:0000313" key="1">
    <source>
        <dbReference type="EMBL" id="SFO44733.1"/>
    </source>
</evidence>
<dbReference type="InterPro" id="IPR005883">
    <property type="entry name" value="PilM"/>
</dbReference>
<dbReference type="AlphaFoldDB" id="A0A1I5H950"/>
<reference evidence="2" key="1">
    <citation type="submission" date="2016-10" db="EMBL/GenBank/DDBJ databases">
        <authorList>
            <person name="Varghese N."/>
            <person name="Submissions S."/>
        </authorList>
    </citation>
    <scope>NUCLEOTIDE SEQUENCE [LARGE SCALE GENOMIC DNA]</scope>
    <source>
        <strain evidence="2">OV426</strain>
    </source>
</reference>
<dbReference type="PANTHER" id="PTHR32432:SF3">
    <property type="entry name" value="ETHANOLAMINE UTILIZATION PROTEIN EUTJ"/>
    <property type="match status" value="1"/>
</dbReference>
<name>A0A1I5H950_9GAMM</name>
<dbReference type="PANTHER" id="PTHR32432">
    <property type="entry name" value="CELL DIVISION PROTEIN FTSA-RELATED"/>
    <property type="match status" value="1"/>
</dbReference>
<gene>
    <name evidence="1" type="ORF">SAMN05428971_4022</name>
</gene>
<dbReference type="EMBL" id="FOVG01000006">
    <property type="protein sequence ID" value="SFO44733.1"/>
    <property type="molecule type" value="Genomic_DNA"/>
</dbReference>
<dbReference type="Pfam" id="PF11104">
    <property type="entry name" value="PilM_2"/>
    <property type="match status" value="1"/>
</dbReference>
<dbReference type="RefSeq" id="WP_090966768.1">
    <property type="nucleotide sequence ID" value="NZ_FOVG01000006.1"/>
</dbReference>
<organism evidence="1 2">
    <name type="scientific">Candidatus Pantoea varia</name>
    <dbReference type="NCBI Taxonomy" id="1881036"/>
    <lineage>
        <taxon>Bacteria</taxon>
        <taxon>Pseudomonadati</taxon>
        <taxon>Pseudomonadota</taxon>
        <taxon>Gammaproteobacteria</taxon>
        <taxon>Enterobacterales</taxon>
        <taxon>Erwiniaceae</taxon>
        <taxon>Pantoea</taxon>
    </lineage>
</organism>
<dbReference type="Proteomes" id="UP000198968">
    <property type="component" value="Unassembled WGS sequence"/>
</dbReference>
<dbReference type="OrthoDB" id="6447548at2"/>
<dbReference type="InterPro" id="IPR050696">
    <property type="entry name" value="FtsA/MreB"/>
</dbReference>
<sequence>MAFHTWQIGLDIQNRQICALALQPRRDGWQLRHWWQQRLPQDTLRNGVLQSSPELLAALTAWRQRLPRRYSLRVALPARLVLQRQLPLPAQSLNEPALGHYVQAAARRLFPLEPTALALDYRPDAQSGQLCVTAARLEIIDQWAAPLLQAGLKPQVFELTTEALKRLARQAALQDGAMLVLQQDNRWLWSDAHTAAESGEAATLETLQLQAFPDAPSVAWCTAEACAQPANAIAFSPFDLFRYQQPPLPENPGAFALAAGLALRDGDA</sequence>
<dbReference type="SUPFAM" id="SSF53067">
    <property type="entry name" value="Actin-like ATPase domain"/>
    <property type="match status" value="1"/>
</dbReference>